<organism evidence="3 4">
    <name type="scientific">Thamnidium elegans</name>
    <dbReference type="NCBI Taxonomy" id="101142"/>
    <lineage>
        <taxon>Eukaryota</taxon>
        <taxon>Fungi</taxon>
        <taxon>Fungi incertae sedis</taxon>
        <taxon>Mucoromycota</taxon>
        <taxon>Mucoromycotina</taxon>
        <taxon>Mucoromycetes</taxon>
        <taxon>Mucorales</taxon>
        <taxon>Mucorineae</taxon>
        <taxon>Mucoraceae</taxon>
        <taxon>Thamnidium</taxon>
    </lineage>
</organism>
<dbReference type="Pfam" id="PF17921">
    <property type="entry name" value="Integrase_H2C2"/>
    <property type="match status" value="1"/>
</dbReference>
<comment type="caution">
    <text evidence="3">The sequence shown here is derived from an EMBL/GenBank/DDBJ whole genome shotgun (WGS) entry which is preliminary data.</text>
</comment>
<feature type="compositionally biased region" description="Polar residues" evidence="1">
    <location>
        <begin position="271"/>
        <end position="287"/>
    </location>
</feature>
<dbReference type="AlphaFoldDB" id="A0A8H7SUZ9"/>
<evidence type="ECO:0000313" key="3">
    <source>
        <dbReference type="EMBL" id="KAG2237539.1"/>
    </source>
</evidence>
<protein>
    <recommendedName>
        <fullName evidence="2">Integrase zinc-binding domain-containing protein</fullName>
    </recommendedName>
</protein>
<dbReference type="EMBL" id="JAEPRE010000005">
    <property type="protein sequence ID" value="KAG2237539.1"/>
    <property type="molecule type" value="Genomic_DNA"/>
</dbReference>
<reference evidence="3" key="1">
    <citation type="submission" date="2021-01" db="EMBL/GenBank/DDBJ databases">
        <title>Metabolic potential, ecology and presence of endohyphal bacteria is reflected in genomic diversity of Mucoromycotina.</title>
        <authorList>
            <person name="Muszewska A."/>
            <person name="Okrasinska A."/>
            <person name="Steczkiewicz K."/>
            <person name="Drgas O."/>
            <person name="Orlowska M."/>
            <person name="Perlinska-Lenart U."/>
            <person name="Aleksandrzak-Piekarczyk T."/>
            <person name="Szatraj K."/>
            <person name="Zielenkiewicz U."/>
            <person name="Pilsyk S."/>
            <person name="Malc E."/>
            <person name="Mieczkowski P."/>
            <person name="Kruszewska J.S."/>
            <person name="Biernat P."/>
            <person name="Pawlowska J."/>
        </authorList>
    </citation>
    <scope>NUCLEOTIDE SEQUENCE</scope>
    <source>
        <strain evidence="3">WA0000018081</strain>
    </source>
</reference>
<evidence type="ECO:0000259" key="2">
    <source>
        <dbReference type="Pfam" id="PF17921"/>
    </source>
</evidence>
<accession>A0A8H7SUZ9</accession>
<feature type="region of interest" description="Disordered" evidence="1">
    <location>
        <begin position="267"/>
        <end position="287"/>
    </location>
</feature>
<feature type="region of interest" description="Disordered" evidence="1">
    <location>
        <begin position="343"/>
        <end position="362"/>
    </location>
</feature>
<feature type="region of interest" description="Disordered" evidence="1">
    <location>
        <begin position="1"/>
        <end position="33"/>
    </location>
</feature>
<feature type="compositionally biased region" description="Pro residues" evidence="1">
    <location>
        <begin position="24"/>
        <end position="33"/>
    </location>
</feature>
<dbReference type="InterPro" id="IPR041588">
    <property type="entry name" value="Integrase_H2C2"/>
</dbReference>
<feature type="compositionally biased region" description="Polar residues" evidence="1">
    <location>
        <begin position="1"/>
        <end position="11"/>
    </location>
</feature>
<evidence type="ECO:0000256" key="1">
    <source>
        <dbReference type="SAM" id="MobiDB-lite"/>
    </source>
</evidence>
<name>A0A8H7SUZ9_9FUNG</name>
<sequence>MSNRQSPTPSHTSEKSTEKLPFYFTPPPPPPPSGYDTMMHEQYPALEEFNAIVNDYLQNLSSKKRDKALVDSTRYKLILQVLKDPRNTAISTAQFRFWVKKMFKLVTFEFEEFVCHDNKPVAIRENIYSILVIAHTEAHHGGRDKTSALVRKNYSWIPKELIARFVRHCPFCISRRNGCQSSLKNSFQYIPLSCSIVKSLSSPIERRHSSPTPYWSTYGNYSMAANVATSAAAVAVAAASTFHTPTSPTTDESQFDFYYSQTTNTTTTTTKDCCQESSKPNLFTNNSSTPYQYLPFSGNNRSPPPPNSYVLNNTNTTAPSAAAAAAVVAAAAIAAVNLNQFTPSSPSSVSTSNSSDQQTPYSLVSNYLPNEKLIGDNETADTTHYITTC</sequence>
<evidence type="ECO:0000313" key="4">
    <source>
        <dbReference type="Proteomes" id="UP000613177"/>
    </source>
</evidence>
<proteinExistence type="predicted"/>
<keyword evidence="4" id="KW-1185">Reference proteome</keyword>
<feature type="domain" description="Integrase zinc-binding" evidence="2">
    <location>
        <begin position="129"/>
        <end position="176"/>
    </location>
</feature>
<dbReference type="Proteomes" id="UP000613177">
    <property type="component" value="Unassembled WGS sequence"/>
</dbReference>
<feature type="compositionally biased region" description="Low complexity" evidence="1">
    <location>
        <begin position="343"/>
        <end position="355"/>
    </location>
</feature>
<gene>
    <name evidence="3" type="ORF">INT48_005575</name>
</gene>